<feature type="compositionally biased region" description="Polar residues" evidence="1">
    <location>
        <begin position="1"/>
        <end position="17"/>
    </location>
</feature>
<evidence type="ECO:0000313" key="2">
    <source>
        <dbReference type="EMBL" id="APP93658.1"/>
    </source>
</evidence>
<dbReference type="InterPro" id="IPR002484">
    <property type="entry name" value="Arte_nucleocap"/>
</dbReference>
<dbReference type="GO" id="GO:0019013">
    <property type="term" value="C:viral nucleocapsid"/>
    <property type="evidence" value="ECO:0007669"/>
    <property type="project" value="InterPro"/>
</dbReference>
<dbReference type="EMBL" id="KX656732">
    <property type="protein sequence ID" value="APP93723.1"/>
    <property type="molecule type" value="Genomic_RNA"/>
</dbReference>
<evidence type="ECO:0000256" key="1">
    <source>
        <dbReference type="SAM" id="MobiDB-lite"/>
    </source>
</evidence>
<evidence type="ECO:0000313" key="4">
    <source>
        <dbReference type="EMBL" id="APP93749.1"/>
    </source>
</evidence>
<protein>
    <submittedName>
        <fullName evidence="2">NP</fullName>
    </submittedName>
</protein>
<dbReference type="EMBL" id="KX656734">
    <property type="protein sequence ID" value="APP93749.1"/>
    <property type="molecule type" value="Genomic_RNA"/>
</dbReference>
<sequence length="111" mass="12300">MAGKPKTNNKGKSQSRGGNRLPQRPRRSTQQRRAAPVHKPLNETHYVFAEPGDLRVVLPGLTSAHIKQLLIRYYDNGGGNLSYDGQRINFAAIITPPHNMLKQLAKVTSST</sequence>
<organismHost>
    <name type="scientific">Macaca</name>
    <name type="common">macaques</name>
    <dbReference type="NCBI Taxonomy" id="9539"/>
</organismHost>
<organism evidence="2">
    <name type="scientific">Simian hemorrhagic fever virus</name>
    <name type="common">SHFV</name>
    <dbReference type="NCBI Taxonomy" id="38143"/>
    <lineage>
        <taxon>Viruses</taxon>
        <taxon>Riboviria</taxon>
        <taxon>Orthornavirae</taxon>
        <taxon>Pisuviricota</taxon>
        <taxon>Pisoniviricetes</taxon>
        <taxon>Nidovirales</taxon>
        <taxon>Arnidovirineae</taxon>
        <taxon>Arteriviridae</taxon>
        <taxon>Simarterivirinae</taxon>
        <taxon>Deltaarterivirus</taxon>
        <taxon>Hedartevirus</taxon>
        <taxon>Deltaarterivirus hemfev</taxon>
    </lineage>
</organism>
<proteinExistence type="predicted"/>
<accession>A0A1L5YPI3</accession>
<organismHost>
    <name type="scientific">Erythrocebus patas</name>
    <name type="common">Red guenon</name>
    <name type="synonym">Cercopithecus patas</name>
    <dbReference type="NCBI Taxonomy" id="9538"/>
</organismHost>
<evidence type="ECO:0000313" key="3">
    <source>
        <dbReference type="EMBL" id="APP93723.1"/>
    </source>
</evidence>
<feature type="region of interest" description="Disordered" evidence="1">
    <location>
        <begin position="1"/>
        <end position="41"/>
    </location>
</feature>
<dbReference type="EMBL" id="KX656727">
    <property type="protein sequence ID" value="APP93658.1"/>
    <property type="molecule type" value="Genomic_RNA"/>
</dbReference>
<dbReference type="Pfam" id="PF01481">
    <property type="entry name" value="Arteri_nucleo"/>
    <property type="match status" value="1"/>
</dbReference>
<name>A0A1L5YPI3_SHFV</name>
<reference evidence="2" key="1">
    <citation type="submission" date="2016-07" db="EMBL/GenBank/DDBJ databases">
        <title>Within-host evolution and adaptation of simian arteriviruses in cynomolgus (crab-eating) macaques.</title>
        <authorList>
            <person name="Moncla L.H."/>
            <person name="Weiler A.M."/>
            <person name="Barry G."/>
            <person name="Weinfurter J.T."/>
            <person name="Dinis J.M."/>
            <person name="Charlier O."/>
            <person name="Lauck M."/>
            <person name="Bailey A.L."/>
            <person name="Wahl-Jensen V."/>
            <person name="Nelson C.W."/>
            <person name="Johnson J.C."/>
            <person name="Cai Y."/>
            <person name="Goldberg T.L."/>
            <person name="O'Connor D.H."/>
            <person name="Jahrling P.B."/>
            <person name="Kuhn J.H."/>
            <person name="Friedrich T.C."/>
        </authorList>
    </citation>
    <scope>NUCLEOTIDE SEQUENCE</scope>
    <source>
        <strain evidence="2">Crab_eating_macaque_5_SHFV_d3</strain>
        <strain evidence="3">Crab_eating_macaque_7_SHFV_d3</strain>
        <strain evidence="4">Crab_eating_macaque_8_SHFV_d3</strain>
    </source>
</reference>